<dbReference type="InterPro" id="IPR017896">
    <property type="entry name" value="4Fe4S_Fe-S-bd"/>
</dbReference>
<evidence type="ECO:0000256" key="3">
    <source>
        <dbReference type="ARBA" id="ARBA00023014"/>
    </source>
</evidence>
<reference evidence="5" key="2">
    <citation type="submission" date="2020-01" db="EMBL/GenBank/DDBJ databases">
        <authorList>
            <person name="Campanaro S."/>
        </authorList>
    </citation>
    <scope>NUCLEOTIDE SEQUENCE</scope>
    <source>
        <strain evidence="5">AS06rmzACSIP_7</strain>
    </source>
</reference>
<dbReference type="PANTHER" id="PTHR43255:SF2">
    <property type="entry name" value="HETERODISULFIDE REDUCTASE RELATED PROTEIN"/>
    <property type="match status" value="1"/>
</dbReference>
<dbReference type="Gene3D" id="1.10.1060.10">
    <property type="entry name" value="Alpha-helical ferredoxin"/>
    <property type="match status" value="1"/>
</dbReference>
<keyword evidence="3" id="KW-0411">Iron-sulfur</keyword>
<dbReference type="PROSITE" id="PS00198">
    <property type="entry name" value="4FE4S_FER_1"/>
    <property type="match status" value="1"/>
</dbReference>
<dbReference type="GO" id="GO:0005886">
    <property type="term" value="C:plasma membrane"/>
    <property type="evidence" value="ECO:0007669"/>
    <property type="project" value="TreeGrafter"/>
</dbReference>
<dbReference type="PROSITE" id="PS51379">
    <property type="entry name" value="4FE4S_FER_2"/>
    <property type="match status" value="2"/>
</dbReference>
<protein>
    <submittedName>
        <fullName evidence="5">(Fe-S)-binding protein</fullName>
    </submittedName>
</protein>
<reference evidence="5" key="1">
    <citation type="journal article" date="2020" name="Biotechnol. Biofuels">
        <title>New insights from the biogas microbiome by comprehensive genome-resolved metagenomics of nearly 1600 species originating from multiple anaerobic digesters.</title>
        <authorList>
            <person name="Campanaro S."/>
            <person name="Treu L."/>
            <person name="Rodriguez-R L.M."/>
            <person name="Kovalovszki A."/>
            <person name="Ziels R.M."/>
            <person name="Maus I."/>
            <person name="Zhu X."/>
            <person name="Kougias P.G."/>
            <person name="Basile A."/>
            <person name="Luo G."/>
            <person name="Schluter A."/>
            <person name="Konstantinidis K.T."/>
            <person name="Angelidaki I."/>
        </authorList>
    </citation>
    <scope>NUCLEOTIDE SEQUENCE</scope>
    <source>
        <strain evidence="5">AS06rmzACSIP_7</strain>
    </source>
</reference>
<comment type="caution">
    <text evidence="5">The sequence shown here is derived from an EMBL/GenBank/DDBJ whole genome shotgun (WGS) entry which is preliminary data.</text>
</comment>
<dbReference type="InterPro" id="IPR017900">
    <property type="entry name" value="4Fe4S_Fe_S_CS"/>
</dbReference>
<dbReference type="SUPFAM" id="SSF46548">
    <property type="entry name" value="alpha-helical ferredoxin"/>
    <property type="match status" value="1"/>
</dbReference>
<sequence length="167" mass="19005">MNEEQYRTIFELTGYGREDFSVCLGCKICASVCTVNDLSLSVNPQDILLALFLGQEIAGDHALVRYCTSCYRCSNACPWGIRIPEVIRALKESLGLESPFERAFKGSVRIWGRVYEPYIFMKAGVFLLKEGYLKYMPKWTEYVSFHLPRRVRRLSSPGGLSDSKGRP</sequence>
<evidence type="ECO:0000256" key="1">
    <source>
        <dbReference type="ARBA" id="ARBA00022723"/>
    </source>
</evidence>
<gene>
    <name evidence="5" type="ORF">GXY80_05770</name>
</gene>
<dbReference type="Proteomes" id="UP000777265">
    <property type="component" value="Unassembled WGS sequence"/>
</dbReference>
<accession>A0A971M2T6</accession>
<name>A0A971M2T6_9BACT</name>
<feature type="domain" description="4Fe-4S ferredoxin-type" evidence="4">
    <location>
        <begin position="14"/>
        <end position="43"/>
    </location>
</feature>
<feature type="domain" description="4Fe-4S ferredoxin-type" evidence="4">
    <location>
        <begin position="55"/>
        <end position="86"/>
    </location>
</feature>
<dbReference type="GO" id="GO:0046872">
    <property type="term" value="F:metal ion binding"/>
    <property type="evidence" value="ECO:0007669"/>
    <property type="project" value="UniProtKB-KW"/>
</dbReference>
<dbReference type="InterPro" id="IPR009051">
    <property type="entry name" value="Helical_ferredxn"/>
</dbReference>
<evidence type="ECO:0000313" key="6">
    <source>
        <dbReference type="Proteomes" id="UP000777265"/>
    </source>
</evidence>
<proteinExistence type="predicted"/>
<keyword evidence="2" id="KW-0408">Iron</keyword>
<dbReference type="PANTHER" id="PTHR43255">
    <property type="entry name" value="IRON-SULFUR-BINDING OXIDOREDUCTASE FADF-RELATED-RELATED"/>
    <property type="match status" value="1"/>
</dbReference>
<dbReference type="EMBL" id="JAAYEE010000097">
    <property type="protein sequence ID" value="NLW34978.1"/>
    <property type="molecule type" value="Genomic_DNA"/>
</dbReference>
<evidence type="ECO:0000313" key="5">
    <source>
        <dbReference type="EMBL" id="NLW34978.1"/>
    </source>
</evidence>
<keyword evidence="1" id="KW-0479">Metal-binding</keyword>
<organism evidence="5 6">
    <name type="scientific">Syntrophorhabdus aromaticivorans</name>
    <dbReference type="NCBI Taxonomy" id="328301"/>
    <lineage>
        <taxon>Bacteria</taxon>
        <taxon>Pseudomonadati</taxon>
        <taxon>Thermodesulfobacteriota</taxon>
        <taxon>Syntrophorhabdia</taxon>
        <taxon>Syntrophorhabdales</taxon>
        <taxon>Syntrophorhabdaceae</taxon>
        <taxon>Syntrophorhabdus</taxon>
    </lineage>
</organism>
<dbReference type="AlphaFoldDB" id="A0A971M2T6"/>
<dbReference type="Pfam" id="PF13534">
    <property type="entry name" value="Fer4_17"/>
    <property type="match status" value="1"/>
</dbReference>
<dbReference type="InterPro" id="IPR051460">
    <property type="entry name" value="HdrC_iron-sulfur_subunit"/>
</dbReference>
<evidence type="ECO:0000256" key="2">
    <source>
        <dbReference type="ARBA" id="ARBA00023004"/>
    </source>
</evidence>
<dbReference type="GO" id="GO:0051536">
    <property type="term" value="F:iron-sulfur cluster binding"/>
    <property type="evidence" value="ECO:0007669"/>
    <property type="project" value="UniProtKB-KW"/>
</dbReference>
<evidence type="ECO:0000259" key="4">
    <source>
        <dbReference type="PROSITE" id="PS51379"/>
    </source>
</evidence>